<keyword evidence="4" id="KW-0808">Transferase</keyword>
<dbReference type="Gene3D" id="1.10.287.130">
    <property type="match status" value="1"/>
</dbReference>
<feature type="domain" description="Histidine kinase" evidence="10">
    <location>
        <begin position="367"/>
        <end position="571"/>
    </location>
</feature>
<dbReference type="Gene3D" id="3.30.450.20">
    <property type="entry name" value="PAS domain"/>
    <property type="match status" value="1"/>
</dbReference>
<dbReference type="SUPFAM" id="SSF47384">
    <property type="entry name" value="Homodimeric domain of signal transducing histidine kinase"/>
    <property type="match status" value="1"/>
</dbReference>
<proteinExistence type="predicted"/>
<dbReference type="PROSITE" id="PS50109">
    <property type="entry name" value="HIS_KIN"/>
    <property type="match status" value="1"/>
</dbReference>
<keyword evidence="5" id="KW-0547">Nucleotide-binding</keyword>
<feature type="transmembrane region" description="Helical" evidence="9">
    <location>
        <begin position="100"/>
        <end position="118"/>
    </location>
</feature>
<dbReference type="AlphaFoldDB" id="A0A292YT66"/>
<keyword evidence="7" id="KW-0067">ATP-binding</keyword>
<dbReference type="InterPro" id="IPR004358">
    <property type="entry name" value="Sig_transdc_His_kin-like_C"/>
</dbReference>
<dbReference type="PANTHER" id="PTHR43065:SF34">
    <property type="entry name" value="SPORULATION KINASE A"/>
    <property type="match status" value="1"/>
</dbReference>
<dbReference type="CDD" id="cd00075">
    <property type="entry name" value="HATPase"/>
    <property type="match status" value="1"/>
</dbReference>
<dbReference type="GO" id="GO:0005524">
    <property type="term" value="F:ATP binding"/>
    <property type="evidence" value="ECO:0007669"/>
    <property type="project" value="UniProtKB-KW"/>
</dbReference>
<dbReference type="SMART" id="SM00387">
    <property type="entry name" value="HATPase_c"/>
    <property type="match status" value="1"/>
</dbReference>
<dbReference type="Pfam" id="PF02518">
    <property type="entry name" value="HATPase_c"/>
    <property type="match status" value="1"/>
</dbReference>
<organism evidence="11 12">
    <name type="scientific">Effusibacillus lacus</name>
    <dbReference type="NCBI Taxonomy" id="1348429"/>
    <lineage>
        <taxon>Bacteria</taxon>
        <taxon>Bacillati</taxon>
        <taxon>Bacillota</taxon>
        <taxon>Bacilli</taxon>
        <taxon>Bacillales</taxon>
        <taxon>Alicyclobacillaceae</taxon>
        <taxon>Effusibacillus</taxon>
    </lineage>
</organism>
<keyword evidence="9" id="KW-0472">Membrane</keyword>
<dbReference type="GO" id="GO:0000155">
    <property type="term" value="F:phosphorelay sensor kinase activity"/>
    <property type="evidence" value="ECO:0007669"/>
    <property type="project" value="InterPro"/>
</dbReference>
<feature type="transmembrane region" description="Helical" evidence="9">
    <location>
        <begin position="198"/>
        <end position="216"/>
    </location>
</feature>
<evidence type="ECO:0000256" key="3">
    <source>
        <dbReference type="ARBA" id="ARBA00022553"/>
    </source>
</evidence>
<dbReference type="InterPro" id="IPR003594">
    <property type="entry name" value="HATPase_dom"/>
</dbReference>
<keyword evidence="8" id="KW-0902">Two-component regulatory system</keyword>
<evidence type="ECO:0000256" key="2">
    <source>
        <dbReference type="ARBA" id="ARBA00012438"/>
    </source>
</evidence>
<dbReference type="Gene3D" id="3.30.565.10">
    <property type="entry name" value="Histidine kinase-like ATPase, C-terminal domain"/>
    <property type="match status" value="1"/>
</dbReference>
<evidence type="ECO:0000256" key="6">
    <source>
        <dbReference type="ARBA" id="ARBA00022777"/>
    </source>
</evidence>
<accession>A0A292YT66</accession>
<keyword evidence="6" id="KW-0418">Kinase</keyword>
<evidence type="ECO:0000256" key="8">
    <source>
        <dbReference type="ARBA" id="ARBA00023012"/>
    </source>
</evidence>
<evidence type="ECO:0000313" key="11">
    <source>
        <dbReference type="EMBL" id="GAX91675.1"/>
    </source>
</evidence>
<dbReference type="PRINTS" id="PR00344">
    <property type="entry name" value="BCTRLSENSOR"/>
</dbReference>
<dbReference type="InterPro" id="IPR000014">
    <property type="entry name" value="PAS"/>
</dbReference>
<evidence type="ECO:0000256" key="1">
    <source>
        <dbReference type="ARBA" id="ARBA00000085"/>
    </source>
</evidence>
<protein>
    <recommendedName>
        <fullName evidence="2">histidine kinase</fullName>
        <ecNumber evidence="2">2.7.13.3</ecNumber>
    </recommendedName>
</protein>
<dbReference type="CDD" id="cd00082">
    <property type="entry name" value="HisKA"/>
    <property type="match status" value="1"/>
</dbReference>
<keyword evidence="9" id="KW-1133">Transmembrane helix</keyword>
<evidence type="ECO:0000256" key="7">
    <source>
        <dbReference type="ARBA" id="ARBA00022840"/>
    </source>
</evidence>
<keyword evidence="12" id="KW-1185">Reference proteome</keyword>
<keyword evidence="9" id="KW-0812">Transmembrane</keyword>
<evidence type="ECO:0000256" key="4">
    <source>
        <dbReference type="ARBA" id="ARBA00022679"/>
    </source>
</evidence>
<evidence type="ECO:0000259" key="10">
    <source>
        <dbReference type="PROSITE" id="PS50109"/>
    </source>
</evidence>
<reference evidence="12" key="1">
    <citation type="submission" date="2017-07" db="EMBL/GenBank/DDBJ databases">
        <title>Draft genome sequence of Effusibacillus lacus strain skLN1.</title>
        <authorList>
            <person name="Watanabe M."/>
            <person name="Kojima H."/>
            <person name="Fukui M."/>
        </authorList>
    </citation>
    <scope>NUCLEOTIDE SEQUENCE [LARGE SCALE GENOMIC DNA]</scope>
    <source>
        <strain evidence="12">skLN1</strain>
    </source>
</reference>
<comment type="caution">
    <text evidence="11">The sequence shown here is derived from an EMBL/GenBank/DDBJ whole genome shotgun (WGS) entry which is preliminary data.</text>
</comment>
<evidence type="ECO:0000313" key="12">
    <source>
        <dbReference type="Proteomes" id="UP000217785"/>
    </source>
</evidence>
<dbReference type="PANTHER" id="PTHR43065">
    <property type="entry name" value="SENSOR HISTIDINE KINASE"/>
    <property type="match status" value="1"/>
</dbReference>
<dbReference type="SUPFAM" id="SSF55785">
    <property type="entry name" value="PYP-like sensor domain (PAS domain)"/>
    <property type="match status" value="1"/>
</dbReference>
<dbReference type="InterPro" id="IPR036097">
    <property type="entry name" value="HisK_dim/P_sf"/>
</dbReference>
<dbReference type="SUPFAM" id="SSF55874">
    <property type="entry name" value="ATPase domain of HSP90 chaperone/DNA topoisomerase II/histidine kinase"/>
    <property type="match status" value="1"/>
</dbReference>
<evidence type="ECO:0000256" key="9">
    <source>
        <dbReference type="SAM" id="Phobius"/>
    </source>
</evidence>
<dbReference type="Pfam" id="PF00512">
    <property type="entry name" value="HisKA"/>
    <property type="match status" value="1"/>
</dbReference>
<dbReference type="InterPro" id="IPR003661">
    <property type="entry name" value="HisK_dim/P_dom"/>
</dbReference>
<feature type="transmembrane region" description="Helical" evidence="9">
    <location>
        <begin position="168"/>
        <end position="186"/>
    </location>
</feature>
<dbReference type="NCBIfam" id="TIGR00229">
    <property type="entry name" value="sensory_box"/>
    <property type="match status" value="1"/>
</dbReference>
<dbReference type="EC" id="2.7.13.3" evidence="2"/>
<comment type="catalytic activity">
    <reaction evidence="1">
        <text>ATP + protein L-histidine = ADP + protein N-phospho-L-histidine.</text>
        <dbReference type="EC" id="2.7.13.3"/>
    </reaction>
</comment>
<dbReference type="OrthoDB" id="9815750at2"/>
<keyword evidence="3" id="KW-0597">Phosphoprotein</keyword>
<feature type="transmembrane region" description="Helical" evidence="9">
    <location>
        <begin position="130"/>
        <end position="147"/>
    </location>
</feature>
<feature type="transmembrane region" description="Helical" evidence="9">
    <location>
        <begin position="31"/>
        <end position="47"/>
    </location>
</feature>
<dbReference type="InterPro" id="IPR013656">
    <property type="entry name" value="PAS_4"/>
</dbReference>
<dbReference type="InterPro" id="IPR005467">
    <property type="entry name" value="His_kinase_dom"/>
</dbReference>
<dbReference type="InterPro" id="IPR036890">
    <property type="entry name" value="HATPase_C_sf"/>
</dbReference>
<sequence>MKERNLYTYVLSLVAIYAVWETIIDFEISNWFFYLLLIGLVIVWDLFPVKLPSGIEYEAGSIGCLLILFQFGLSACMLSCIIGLLFAFWKNAKSFKKIKWFRYTVSIGMYYLSFLLAYKVMGYTAYLNPYIQAFAIASVFELANHILMAGVKKTVTGSVTTGEFFGPLKTLLIPVIMYTIILPRLMRHQEIQEWLDEISFLAIASITIIYFSSAFTKELTKRREAQEALYLAQQELEDTLRHQQGMTFKFKEADEKFIHTLYDGELMYRLGFVPEKVIGKELSNFVPIDMALKTESYYRRAWNGEENVIYEGELNGIIYLASLRPIKRNGKVVEVIGSCVDITERKQAEDLLLKSEKLAVAGQLAAGIAHEVRNPLTTIRGIIQLMQSGRMKEQYFDLIVSEIDRMNQIIRDFLSLAKPYSTSFKRTNLHSFLEDTVLLFTAEKIMRNVQIERDFSIDNPWILCEEAQLKQVFINIIKNAFEAMPNGGNLTISTHVSEPNLAVIRFSDSGLGIPEDRLDKLGEPFYSTKEKGTGLGLMVSYRIVEQHNGTIRIQSKLNVGTTVEVVLPLVK</sequence>
<dbReference type="SMART" id="SM00388">
    <property type="entry name" value="HisKA"/>
    <property type="match status" value="1"/>
</dbReference>
<dbReference type="Proteomes" id="UP000217785">
    <property type="component" value="Unassembled WGS sequence"/>
</dbReference>
<name>A0A292YT66_9BACL</name>
<gene>
    <name evidence="11" type="ORF">EFBL_3365</name>
</gene>
<feature type="transmembrane region" description="Helical" evidence="9">
    <location>
        <begin position="59"/>
        <end position="88"/>
    </location>
</feature>
<dbReference type="Pfam" id="PF08448">
    <property type="entry name" value="PAS_4"/>
    <property type="match status" value="1"/>
</dbReference>
<dbReference type="RefSeq" id="WP_096183718.1">
    <property type="nucleotide sequence ID" value="NZ_BDUF01000109.1"/>
</dbReference>
<dbReference type="InterPro" id="IPR035965">
    <property type="entry name" value="PAS-like_dom_sf"/>
</dbReference>
<evidence type="ECO:0000256" key="5">
    <source>
        <dbReference type="ARBA" id="ARBA00022741"/>
    </source>
</evidence>
<dbReference type="EMBL" id="BDUF01000109">
    <property type="protein sequence ID" value="GAX91675.1"/>
    <property type="molecule type" value="Genomic_DNA"/>
</dbReference>